<dbReference type="EMBL" id="JBBNGS010000011">
    <property type="protein sequence ID" value="MEQ2637999.1"/>
    <property type="molecule type" value="Genomic_DNA"/>
</dbReference>
<protein>
    <submittedName>
        <fullName evidence="2">3-dehydroquinate synthase</fullName>
    </submittedName>
</protein>
<dbReference type="Gene3D" id="1.20.1090.10">
    <property type="entry name" value="Dehydroquinate synthase-like - alpha domain"/>
    <property type="match status" value="1"/>
</dbReference>
<gene>
    <name evidence="2" type="ORF">AAAT05_06570</name>
</gene>
<feature type="compositionally biased region" description="Low complexity" evidence="1">
    <location>
        <begin position="25"/>
        <end position="40"/>
    </location>
</feature>
<dbReference type="Proteomes" id="UP001478817">
    <property type="component" value="Unassembled WGS sequence"/>
</dbReference>
<proteinExistence type="predicted"/>
<organism evidence="2 3">
    <name type="scientific">Paratractidigestivibacter faecalis</name>
    <dbReference type="NCBI Taxonomy" id="2292441"/>
    <lineage>
        <taxon>Bacteria</taxon>
        <taxon>Bacillati</taxon>
        <taxon>Actinomycetota</taxon>
        <taxon>Coriobacteriia</taxon>
        <taxon>Coriobacteriales</taxon>
        <taxon>Atopobiaceae</taxon>
        <taxon>Paratractidigestivibacter</taxon>
    </lineage>
</organism>
<name>A0ABV1IH64_9ACTN</name>
<keyword evidence="3" id="KW-1185">Reference proteome</keyword>
<accession>A0ABV1IH64</accession>
<dbReference type="RefSeq" id="WP_349182581.1">
    <property type="nucleotide sequence ID" value="NZ_JBBNGS010000011.1"/>
</dbReference>
<sequence length="414" mass="43663">MTQQDDVQPDEKNVTAEPQDANGGADAATVEPEAAEALEPAPAPVKKCRQWVTLRGTSMDARVGRGIVDDIAHDLKSVVGRPHACALLHAPDVSDDVLRTLSRGLSDQGFEVLLAELPSGDACCDLAHADVVAAELARMRVTSDDLVVAVGHLPELSLATMVCHAWCGGTSLALVPCDLVSAVLAGVTPQGLAVGGTPDMLQQNGSARFEICDLDLMGLSEDGPASRENVLLGRALMAATAMADSSKAFETLFDATDGLVAGDFNALTEQLTATLRSRGKVVASTSVAVRQSIAYGQSFVAALSGLVGADVPRSAMLADALRFCARLAVASGELSLDDMFTQDELLERLELGSVECPVDADALYEALRAERFLRTNRFMVEVPRALGRVRLTNVEEATLREHVGAWCAARSQAE</sequence>
<dbReference type="SUPFAM" id="SSF56796">
    <property type="entry name" value="Dehydroquinate synthase-like"/>
    <property type="match status" value="1"/>
</dbReference>
<evidence type="ECO:0000313" key="2">
    <source>
        <dbReference type="EMBL" id="MEQ2637999.1"/>
    </source>
</evidence>
<reference evidence="2 3" key="1">
    <citation type="submission" date="2024-04" db="EMBL/GenBank/DDBJ databases">
        <title>Human intestinal bacterial collection.</title>
        <authorList>
            <person name="Pauvert C."/>
            <person name="Hitch T.C.A."/>
            <person name="Clavel T."/>
        </authorList>
    </citation>
    <scope>NUCLEOTIDE SEQUENCE [LARGE SCALE GENOMIC DNA]</scope>
    <source>
        <strain evidence="2 3">CLA-AA-H197</strain>
    </source>
</reference>
<dbReference type="Gene3D" id="3.40.50.1970">
    <property type="match status" value="1"/>
</dbReference>
<comment type="caution">
    <text evidence="2">The sequence shown here is derived from an EMBL/GenBank/DDBJ whole genome shotgun (WGS) entry which is preliminary data.</text>
</comment>
<evidence type="ECO:0000256" key="1">
    <source>
        <dbReference type="SAM" id="MobiDB-lite"/>
    </source>
</evidence>
<feature type="region of interest" description="Disordered" evidence="1">
    <location>
        <begin position="1"/>
        <end position="42"/>
    </location>
</feature>
<evidence type="ECO:0000313" key="3">
    <source>
        <dbReference type="Proteomes" id="UP001478817"/>
    </source>
</evidence>